<dbReference type="EMBL" id="QRAO01000001">
    <property type="protein sequence ID" value="RDK88482.1"/>
    <property type="molecule type" value="Genomic_DNA"/>
</dbReference>
<dbReference type="Pfam" id="PF07332">
    <property type="entry name" value="Phage_holin_3_6"/>
    <property type="match status" value="1"/>
</dbReference>
<reference evidence="2 3" key="1">
    <citation type="submission" date="2018-07" db="EMBL/GenBank/DDBJ databases">
        <title>Genomic Encyclopedia of Type Strains, Phase IV (KMG-IV): sequencing the most valuable type-strain genomes for metagenomic binning, comparative biology and taxonomic classification.</title>
        <authorList>
            <person name="Goeker M."/>
        </authorList>
    </citation>
    <scope>NUCLEOTIDE SEQUENCE [LARGE SCALE GENOMIC DNA]</scope>
    <source>
        <strain evidence="2 3">DSM 101478</strain>
    </source>
</reference>
<comment type="caution">
    <text evidence="2">The sequence shown here is derived from an EMBL/GenBank/DDBJ whole genome shotgun (WGS) entry which is preliminary data.</text>
</comment>
<dbReference type="InterPro" id="IPR009937">
    <property type="entry name" value="Phage_holin_3_6"/>
</dbReference>
<gene>
    <name evidence="2" type="ORF">C8D94_101356</name>
</gene>
<feature type="transmembrane region" description="Helical" evidence="1">
    <location>
        <begin position="43"/>
        <end position="69"/>
    </location>
</feature>
<dbReference type="Proteomes" id="UP000255317">
    <property type="component" value="Unassembled WGS sequence"/>
</dbReference>
<dbReference type="RefSeq" id="WP_115122181.1">
    <property type="nucleotide sequence ID" value="NZ_QRAO01000001.1"/>
</dbReference>
<organism evidence="2 3">
    <name type="scientific">Marinirhabdus gelatinilytica</name>
    <dbReference type="NCBI Taxonomy" id="1703343"/>
    <lineage>
        <taxon>Bacteria</taxon>
        <taxon>Pseudomonadati</taxon>
        <taxon>Bacteroidota</taxon>
        <taxon>Flavobacteriia</taxon>
        <taxon>Flavobacteriales</taxon>
        <taxon>Flavobacteriaceae</taxon>
    </lineage>
</organism>
<feature type="transmembrane region" description="Helical" evidence="1">
    <location>
        <begin position="75"/>
        <end position="96"/>
    </location>
</feature>
<dbReference type="AlphaFoldDB" id="A0A370QJF8"/>
<evidence type="ECO:0000313" key="3">
    <source>
        <dbReference type="Proteomes" id="UP000255317"/>
    </source>
</evidence>
<accession>A0A370QJF8</accession>
<keyword evidence="1" id="KW-0812">Transmembrane</keyword>
<dbReference type="OrthoDB" id="1144182at2"/>
<keyword evidence="3" id="KW-1185">Reference proteome</keyword>
<keyword evidence="1" id="KW-0472">Membrane</keyword>
<protein>
    <submittedName>
        <fullName evidence="2">Putative superfamily III holin-X</fullName>
    </submittedName>
</protein>
<evidence type="ECO:0000256" key="1">
    <source>
        <dbReference type="SAM" id="Phobius"/>
    </source>
</evidence>
<sequence>MAFETLSQHLNDSGKKVQEYLKNSADYYKLRLFKHAMKLSTSLINMLALGGIFMLFLMFFSFGIAMWLGRILESMLFGFFIVGGFYLVVFLLLLFFGKKHIDKAILSKFSELVTEDMEEEKHMFEDDVSLEEFNETKLP</sequence>
<keyword evidence="1" id="KW-1133">Transmembrane helix</keyword>
<evidence type="ECO:0000313" key="2">
    <source>
        <dbReference type="EMBL" id="RDK88482.1"/>
    </source>
</evidence>
<proteinExistence type="predicted"/>
<name>A0A370QJF8_9FLAO</name>